<feature type="coiled-coil region" evidence="6">
    <location>
        <begin position="1073"/>
        <end position="1100"/>
    </location>
</feature>
<evidence type="ECO:0000259" key="9">
    <source>
        <dbReference type="Pfam" id="PF07810"/>
    </source>
</evidence>
<evidence type="ECO:0000256" key="5">
    <source>
        <dbReference type="ARBA" id="ARBA00023136"/>
    </source>
</evidence>
<feature type="transmembrane region" description="Helical" evidence="8">
    <location>
        <begin position="652"/>
        <end position="670"/>
    </location>
</feature>
<dbReference type="OrthoDB" id="1936208at2759"/>
<comment type="caution">
    <text evidence="10">The sequence shown here is derived from an EMBL/GenBank/DDBJ whole genome shotgun (WGS) entry which is preliminary data.</text>
</comment>
<feature type="compositionally biased region" description="Polar residues" evidence="7">
    <location>
        <begin position="387"/>
        <end position="399"/>
    </location>
</feature>
<evidence type="ECO:0000256" key="2">
    <source>
        <dbReference type="ARBA" id="ARBA00006510"/>
    </source>
</evidence>
<dbReference type="STRING" id="765915.A0A1Y2HAC6"/>
<evidence type="ECO:0000256" key="7">
    <source>
        <dbReference type="SAM" id="MobiDB-lite"/>
    </source>
</evidence>
<comment type="similarity">
    <text evidence="2">Belongs to the TMC family.</text>
</comment>
<feature type="compositionally biased region" description="Polar residues" evidence="7">
    <location>
        <begin position="292"/>
        <end position="308"/>
    </location>
</feature>
<feature type="region of interest" description="Disordered" evidence="7">
    <location>
        <begin position="92"/>
        <end position="139"/>
    </location>
</feature>
<feature type="region of interest" description="Disordered" evidence="7">
    <location>
        <begin position="433"/>
        <end position="479"/>
    </location>
</feature>
<dbReference type="PANTHER" id="PTHR23302:SF24">
    <property type="entry name" value="TMC DOMAIN-CONTAINING PROTEIN"/>
    <property type="match status" value="1"/>
</dbReference>
<evidence type="ECO:0000256" key="4">
    <source>
        <dbReference type="ARBA" id="ARBA00022989"/>
    </source>
</evidence>
<feature type="transmembrane region" description="Helical" evidence="8">
    <location>
        <begin position="746"/>
        <end position="768"/>
    </location>
</feature>
<accession>A0A1Y2HAC6</accession>
<keyword evidence="5 8" id="KW-0472">Membrane</keyword>
<evidence type="ECO:0000313" key="11">
    <source>
        <dbReference type="Proteomes" id="UP000193411"/>
    </source>
</evidence>
<protein>
    <recommendedName>
        <fullName evidence="9">TMC domain-containing protein</fullName>
    </recommendedName>
</protein>
<keyword evidence="4 8" id="KW-1133">Transmembrane helix</keyword>
<feature type="transmembrane region" description="Helical" evidence="8">
    <location>
        <begin position="1045"/>
        <end position="1070"/>
    </location>
</feature>
<feature type="transmembrane region" description="Helical" evidence="8">
    <location>
        <begin position="928"/>
        <end position="954"/>
    </location>
</feature>
<dbReference type="InterPro" id="IPR038900">
    <property type="entry name" value="TMC"/>
</dbReference>
<feature type="compositionally biased region" description="Basic and acidic residues" evidence="7">
    <location>
        <begin position="457"/>
        <end position="468"/>
    </location>
</feature>
<feature type="transmembrane region" description="Helical" evidence="8">
    <location>
        <begin position="975"/>
        <end position="1001"/>
    </location>
</feature>
<feature type="transmembrane region" description="Helical" evidence="8">
    <location>
        <begin position="566"/>
        <end position="586"/>
    </location>
</feature>
<dbReference type="InterPro" id="IPR012496">
    <property type="entry name" value="TMC_dom"/>
</dbReference>
<name>A0A1Y2HAC6_9FUNG</name>
<gene>
    <name evidence="10" type="ORF">BCR44DRAFT_1487705</name>
</gene>
<evidence type="ECO:0000313" key="10">
    <source>
        <dbReference type="EMBL" id="ORZ31556.1"/>
    </source>
</evidence>
<comment type="subcellular location">
    <subcellularLocation>
        <location evidence="1">Membrane</location>
        <topology evidence="1">Multi-pass membrane protein</topology>
    </subcellularLocation>
</comment>
<evidence type="ECO:0000256" key="6">
    <source>
        <dbReference type="SAM" id="Coils"/>
    </source>
</evidence>
<feature type="region of interest" description="Disordered" evidence="7">
    <location>
        <begin position="275"/>
        <end position="308"/>
    </location>
</feature>
<keyword evidence="11" id="KW-1185">Reference proteome</keyword>
<feature type="domain" description="TMC" evidence="9">
    <location>
        <begin position="874"/>
        <end position="971"/>
    </location>
</feature>
<evidence type="ECO:0000256" key="3">
    <source>
        <dbReference type="ARBA" id="ARBA00022692"/>
    </source>
</evidence>
<feature type="region of interest" description="Disordered" evidence="7">
    <location>
        <begin position="161"/>
        <end position="219"/>
    </location>
</feature>
<dbReference type="PANTHER" id="PTHR23302">
    <property type="entry name" value="TRANSMEMBRANE CHANNEL-RELATED"/>
    <property type="match status" value="1"/>
</dbReference>
<keyword evidence="3 8" id="KW-0812">Transmembrane</keyword>
<evidence type="ECO:0000256" key="8">
    <source>
        <dbReference type="SAM" id="Phobius"/>
    </source>
</evidence>
<evidence type="ECO:0000256" key="1">
    <source>
        <dbReference type="ARBA" id="ARBA00004141"/>
    </source>
</evidence>
<keyword evidence="6" id="KW-0175">Coiled coil</keyword>
<dbReference type="AlphaFoldDB" id="A0A1Y2HAC6"/>
<proteinExistence type="inferred from homology"/>
<dbReference type="EMBL" id="MCFL01000058">
    <property type="protein sequence ID" value="ORZ31556.1"/>
    <property type="molecule type" value="Genomic_DNA"/>
</dbReference>
<feature type="compositionally biased region" description="Polar residues" evidence="7">
    <location>
        <begin position="112"/>
        <end position="131"/>
    </location>
</feature>
<feature type="region of interest" description="Disordered" evidence="7">
    <location>
        <begin position="341"/>
        <end position="407"/>
    </location>
</feature>
<dbReference type="GO" id="GO:0005886">
    <property type="term" value="C:plasma membrane"/>
    <property type="evidence" value="ECO:0007669"/>
    <property type="project" value="InterPro"/>
</dbReference>
<dbReference type="Proteomes" id="UP000193411">
    <property type="component" value="Unassembled WGS sequence"/>
</dbReference>
<organism evidence="10 11">
    <name type="scientific">Catenaria anguillulae PL171</name>
    <dbReference type="NCBI Taxonomy" id="765915"/>
    <lineage>
        <taxon>Eukaryota</taxon>
        <taxon>Fungi</taxon>
        <taxon>Fungi incertae sedis</taxon>
        <taxon>Blastocladiomycota</taxon>
        <taxon>Blastocladiomycetes</taxon>
        <taxon>Blastocladiales</taxon>
        <taxon>Catenariaceae</taxon>
        <taxon>Catenaria</taxon>
    </lineage>
</organism>
<reference evidence="10 11" key="1">
    <citation type="submission" date="2016-07" db="EMBL/GenBank/DDBJ databases">
        <title>Pervasive Adenine N6-methylation of Active Genes in Fungi.</title>
        <authorList>
            <consortium name="DOE Joint Genome Institute"/>
            <person name="Mondo S.J."/>
            <person name="Dannebaum R.O."/>
            <person name="Kuo R.C."/>
            <person name="Labutti K."/>
            <person name="Haridas S."/>
            <person name="Kuo A."/>
            <person name="Salamov A."/>
            <person name="Ahrendt S.R."/>
            <person name="Lipzen A."/>
            <person name="Sullivan W."/>
            <person name="Andreopoulos W.B."/>
            <person name="Clum A."/>
            <person name="Lindquist E."/>
            <person name="Daum C."/>
            <person name="Ramamoorthy G.K."/>
            <person name="Gryganskyi A."/>
            <person name="Culley D."/>
            <person name="Magnuson J.K."/>
            <person name="James T.Y."/>
            <person name="O'Malley M.A."/>
            <person name="Stajich J.E."/>
            <person name="Spatafora J.W."/>
            <person name="Visel A."/>
            <person name="Grigoriev I.V."/>
        </authorList>
    </citation>
    <scope>NUCLEOTIDE SEQUENCE [LARGE SCALE GENOMIC DNA]</scope>
    <source>
        <strain evidence="10 11">PL171</strain>
    </source>
</reference>
<feature type="compositionally biased region" description="Polar residues" evidence="7">
    <location>
        <begin position="174"/>
        <end position="197"/>
    </location>
</feature>
<dbReference type="Pfam" id="PF07810">
    <property type="entry name" value="TMC"/>
    <property type="match status" value="1"/>
</dbReference>
<dbReference type="GO" id="GO:0008381">
    <property type="term" value="F:mechanosensitive monoatomic ion channel activity"/>
    <property type="evidence" value="ECO:0007669"/>
    <property type="project" value="TreeGrafter"/>
</dbReference>
<sequence length="1105" mass="120062">MDQGHSAEHGDPDPPAVFMPILGGETGGQPPIMVMPSPVPGNEPIAMMQMPVHAARMSSGSLLATVEIVNDQRKALTSLPTPDHHVVGVMRTASSTNGDDQADLPKPVTLDSRGSSVQGSVTSLRSQQATKLGSGPMVSVLDDDDENVIVSTTPTPLVAADSPFVRSASAVPPRSTSKNSSGPTQSPDSTRGRSVTSIGPGAASTRASVRTDARVQRLSPQTTEIEVSVLDEESDDDQIVVGAGQPVVPLPILQEISSSDPKIDDSAKNVQHQIVIEPPGLTVSASKDSRSQRSASNASMTSSNRSDANIRLESSLSHVSGGDPESSATAGLGVCNASGGGARRPLPVQGGLTPDGGGATDAFHRGRSGSVASKISAYNMKFRSEQGPPSRNRSNTIKSNKGKAPNLSPEAVAAAEAALLATTDPQRVRVLSKAVNADRPDVQGADDESGAGGRNTDTYREKLKDQYEGKGNTVRSTTTLSKADHYKSIKSLRSLKSAKATSVNSNEADEDQDEPLWTRSFKRNMSKIVARRRDGFLSLFSGTLKLIEGRFGTGVGSYFRLAKAILIMNFLLATLWVSVVLAEAIISMGDPYYNMTQPAGMPWGRFINTKLSSTFADNVQKFFNGDGWAEYSPIFYSGLLPSALRGTYRMDLAYIFTIFSSIIISFVMILRRMKSEYVNTAGLASQDDVYPFAIIAFSTWSHAVDKEEMIQNQVFAISTLFKMAISQSEVKARITQMEGRSLAKLVLIRIVTNLISFGLLALAGLFIYDSVTLCTSTVNTFFFNVSDVLSQNLSPNAVRCLTPTQTTPFPPYVVSISNAVLPSLFAMIAKFEQYSDPQWETRATLARSYMIKIASVYLMLFSMYPKVNDPNVMCWEHEIAMRFYSLLWLDVGITSVSTVFSAMLTKKIWGAFEFDITSNILELVYRQAIIWIGSTYAPAMTVFSIATTTIIFYVKRYTVVSFAQPPRRIFNTYSQVIWFLMFMLLTLVLTAAPILFAVAILTPSSRCGPYRQIAENTISFAKGEGAFTVIPKSIALMRDEAGKGVLNLLGSIMVIGPILAAFAVWVYFLLAVARRRNLRLLELEKEIKEEREDKKALIRFYGVKT</sequence>